<feature type="domain" description="HTH luxR-type" evidence="3">
    <location>
        <begin position="825"/>
        <end position="890"/>
    </location>
</feature>
<dbReference type="InterPro" id="IPR041664">
    <property type="entry name" value="AAA_16"/>
</dbReference>
<evidence type="ECO:0000256" key="1">
    <source>
        <dbReference type="ARBA" id="ARBA00022741"/>
    </source>
</evidence>
<dbReference type="GO" id="GO:0006355">
    <property type="term" value="P:regulation of DNA-templated transcription"/>
    <property type="evidence" value="ECO:0007669"/>
    <property type="project" value="InterPro"/>
</dbReference>
<proteinExistence type="predicted"/>
<dbReference type="PANTHER" id="PTHR16305:SF35">
    <property type="entry name" value="TRANSCRIPTIONAL ACTIVATOR DOMAIN"/>
    <property type="match status" value="1"/>
</dbReference>
<dbReference type="InterPro" id="IPR027417">
    <property type="entry name" value="P-loop_NTPase"/>
</dbReference>
<dbReference type="SUPFAM" id="SSF46894">
    <property type="entry name" value="C-terminal effector domain of the bipartite response regulators"/>
    <property type="match status" value="1"/>
</dbReference>
<comment type="caution">
    <text evidence="4">The sequence shown here is derived from an EMBL/GenBank/DDBJ whole genome shotgun (WGS) entry which is preliminary data.</text>
</comment>
<evidence type="ECO:0000313" key="4">
    <source>
        <dbReference type="EMBL" id="MBB4761438.1"/>
    </source>
</evidence>
<evidence type="ECO:0000256" key="2">
    <source>
        <dbReference type="ARBA" id="ARBA00022840"/>
    </source>
</evidence>
<dbReference type="InterPro" id="IPR016032">
    <property type="entry name" value="Sig_transdc_resp-reg_C-effctor"/>
</dbReference>
<dbReference type="InterPro" id="IPR036388">
    <property type="entry name" value="WH-like_DNA-bd_sf"/>
</dbReference>
<evidence type="ECO:0000259" key="3">
    <source>
        <dbReference type="PROSITE" id="PS50043"/>
    </source>
</evidence>
<dbReference type="GO" id="GO:0005737">
    <property type="term" value="C:cytoplasm"/>
    <property type="evidence" value="ECO:0007669"/>
    <property type="project" value="TreeGrafter"/>
</dbReference>
<keyword evidence="2" id="KW-0067">ATP-binding</keyword>
<dbReference type="AlphaFoldDB" id="A0A7W7MNV0"/>
<dbReference type="PROSITE" id="PS50043">
    <property type="entry name" value="HTH_LUXR_2"/>
    <property type="match status" value="1"/>
</dbReference>
<dbReference type="SMART" id="SM00421">
    <property type="entry name" value="HTH_LUXR"/>
    <property type="match status" value="1"/>
</dbReference>
<dbReference type="Proteomes" id="UP000578112">
    <property type="component" value="Unassembled WGS sequence"/>
</dbReference>
<dbReference type="InterPro" id="IPR000792">
    <property type="entry name" value="Tscrpt_reg_LuxR_C"/>
</dbReference>
<dbReference type="CDD" id="cd06170">
    <property type="entry name" value="LuxR_C_like"/>
    <property type="match status" value="1"/>
</dbReference>
<keyword evidence="4" id="KW-0238">DNA-binding</keyword>
<dbReference type="EMBL" id="JACHNH010000001">
    <property type="protein sequence ID" value="MBB4761438.1"/>
    <property type="molecule type" value="Genomic_DNA"/>
</dbReference>
<gene>
    <name evidence="4" type="ORF">BJ971_001994</name>
</gene>
<accession>A0A7W7MNV0</accession>
<dbReference type="Gene3D" id="1.10.10.10">
    <property type="entry name" value="Winged helix-like DNA-binding domain superfamily/Winged helix DNA-binding domain"/>
    <property type="match status" value="1"/>
</dbReference>
<dbReference type="RefSeq" id="WP_184991843.1">
    <property type="nucleotide sequence ID" value="NZ_BOMK01000030.1"/>
</dbReference>
<evidence type="ECO:0000313" key="5">
    <source>
        <dbReference type="Proteomes" id="UP000578112"/>
    </source>
</evidence>
<dbReference type="GO" id="GO:0004016">
    <property type="term" value="F:adenylate cyclase activity"/>
    <property type="evidence" value="ECO:0007669"/>
    <property type="project" value="TreeGrafter"/>
</dbReference>
<sequence length="896" mass="93519">MAEVLIERVAELNRIGAGLNSARAGRAELLVVRGPAGIGRSALLRRAAGGRARVLRAAGTAGERDIPYGVVQQLFDGISADVAAAGDGEPQALLGLLDGADPALLVVDDLQAADEESLAWLARLAVRRDGLRLMLLCAVRDGDAHSDHPLVQEVTGAADAVLCPAPLSLAAARQLLRGAIGAAVDDTFAVACHTSAAGSPLLLTALATYVLGAGVPPDAEHAGDIRDAVPPELRDRLASLLTGQGDTVRAIARAIAVLGEQAEPELIGRLAGADAVDVVAGLRALRELGLVARAGRPRFTHPAVRAAAESDLPMAGRLRAHEAAAELLHRGGHPAEQVARHLLAVPTLRRPWSVDVLRTAAGAAQDRGAPEVAVQYLRRALLTSSEMGPDRAWLLLDLARALHDSDPEAAERLVDQAVPLFDDPRDRAAAALRIAPGVLNPDRPSVVDLFRRVAHDLGAGAATDTAARAAQLGLEARLRQAGLHEPDELNSAVARLSELGDGSDWDSVAERQLVAVLLHAAVVTGGLPAEAVAELGEKILEDETLRSAHPQPTVTLAVLALAAADKLDAAARWLFPGTGPAGPRLPVAAEARLDALRAVVLLGRGRLTAARLCAERAAHQAAPCSETATIALGALAWVAVEIQDATLADSVAARLCPDSPAPDAVRRYLRAYADSRRGNLREALAEVLSVGEDLRAAGWRNPLLMPWRIHAAVLQHRLGDRQGAVAVLDEEHAVALSWGAPSQLGRVLRVRGEVEGGPRGTELLRESIAVLRRSSNRLELARALLALGRTCPDTAEAIAASHEGAAIAAAGGAPWLSGATPIGGPSTIDAALTPAERLVASFVVGGLTNQETAALLNVSRRAVEKHLTSCYRKLNVAGRAELIDSLTGEPFPRKVR</sequence>
<dbReference type="PANTHER" id="PTHR16305">
    <property type="entry name" value="TESTICULAR SOLUBLE ADENYLYL CYCLASE"/>
    <property type="match status" value="1"/>
</dbReference>
<dbReference type="Pfam" id="PF13191">
    <property type="entry name" value="AAA_16"/>
    <property type="match status" value="1"/>
</dbReference>
<dbReference type="GO" id="GO:0003677">
    <property type="term" value="F:DNA binding"/>
    <property type="evidence" value="ECO:0007669"/>
    <property type="project" value="UniProtKB-KW"/>
</dbReference>
<dbReference type="Pfam" id="PF00196">
    <property type="entry name" value="GerE"/>
    <property type="match status" value="1"/>
</dbReference>
<dbReference type="SUPFAM" id="SSF52540">
    <property type="entry name" value="P-loop containing nucleoside triphosphate hydrolases"/>
    <property type="match status" value="1"/>
</dbReference>
<dbReference type="GO" id="GO:0005524">
    <property type="term" value="F:ATP binding"/>
    <property type="evidence" value="ECO:0007669"/>
    <property type="project" value="UniProtKB-KW"/>
</dbReference>
<keyword evidence="5" id="KW-1185">Reference proteome</keyword>
<name>A0A7W7MNV0_9ACTN</name>
<protein>
    <submittedName>
        <fullName evidence="4">DNA-binding CsgD family transcriptional regulator</fullName>
    </submittedName>
</protein>
<reference evidence="4 5" key="1">
    <citation type="submission" date="2020-08" db="EMBL/GenBank/DDBJ databases">
        <title>Sequencing the genomes of 1000 actinobacteria strains.</title>
        <authorList>
            <person name="Klenk H.-P."/>
        </authorList>
    </citation>
    <scope>NUCLEOTIDE SEQUENCE [LARGE SCALE GENOMIC DNA]</scope>
    <source>
        <strain evidence="4 5">DSM 43149</strain>
    </source>
</reference>
<organism evidence="4 5">
    <name type="scientific">Actinoplanes digitatis</name>
    <dbReference type="NCBI Taxonomy" id="1868"/>
    <lineage>
        <taxon>Bacteria</taxon>
        <taxon>Bacillati</taxon>
        <taxon>Actinomycetota</taxon>
        <taxon>Actinomycetes</taxon>
        <taxon>Micromonosporales</taxon>
        <taxon>Micromonosporaceae</taxon>
        <taxon>Actinoplanes</taxon>
    </lineage>
</organism>
<keyword evidence="1" id="KW-0547">Nucleotide-binding</keyword>